<name>A0A1V2DUS5_9GAMM</name>
<dbReference type="AlphaFoldDB" id="A0A1V2DUS5"/>
<dbReference type="RefSeq" id="WP_076723971.1">
    <property type="nucleotide sequence ID" value="NZ_JABWTC010000010.1"/>
</dbReference>
<dbReference type="Pfam" id="PF04325">
    <property type="entry name" value="DUF465"/>
    <property type="match status" value="1"/>
</dbReference>
<sequence length="80" mass="9369">MGISSHQLQKEFPEFHDRIEALKASDPRFKERLARYSELDQEIEGLERRGAPIGDDKMHRLKAWRAQLKDELYATLTRGS</sequence>
<keyword evidence="2" id="KW-1185">Reference proteome</keyword>
<dbReference type="Gene3D" id="6.10.280.50">
    <property type="match status" value="1"/>
</dbReference>
<evidence type="ECO:0000313" key="1">
    <source>
        <dbReference type="EMBL" id="ONF44091.1"/>
    </source>
</evidence>
<comment type="caution">
    <text evidence="1">The sequence shown here is derived from an EMBL/GenBank/DDBJ whole genome shotgun (WGS) entry which is preliminary data.</text>
</comment>
<reference evidence="1 2" key="1">
    <citation type="submission" date="2016-12" db="EMBL/GenBank/DDBJ databases">
        <title>Marinobacter lutaoensis whole genome sequencing.</title>
        <authorList>
            <person name="Verma A."/>
            <person name="Krishnamurthi S."/>
        </authorList>
    </citation>
    <scope>NUCLEOTIDE SEQUENCE [LARGE SCALE GENOMIC DNA]</scope>
    <source>
        <strain evidence="1 2">T5054</strain>
    </source>
</reference>
<dbReference type="InterPro" id="IPR007420">
    <property type="entry name" value="DUF465"/>
</dbReference>
<dbReference type="Proteomes" id="UP000189339">
    <property type="component" value="Unassembled WGS sequence"/>
</dbReference>
<protein>
    <recommendedName>
        <fullName evidence="3">GTP-binding protein</fullName>
    </recommendedName>
</protein>
<gene>
    <name evidence="1" type="ORF">BTO32_07310</name>
</gene>
<dbReference type="EMBL" id="MSCW01000005">
    <property type="protein sequence ID" value="ONF44091.1"/>
    <property type="molecule type" value="Genomic_DNA"/>
</dbReference>
<dbReference type="OrthoDB" id="1263265at2"/>
<organism evidence="1 2">
    <name type="scientific">Marinobacter lutaoensis</name>
    <dbReference type="NCBI Taxonomy" id="135739"/>
    <lineage>
        <taxon>Bacteria</taxon>
        <taxon>Pseudomonadati</taxon>
        <taxon>Pseudomonadota</taxon>
        <taxon>Gammaproteobacteria</taxon>
        <taxon>Pseudomonadales</taxon>
        <taxon>Marinobacteraceae</taxon>
        <taxon>Marinobacter</taxon>
    </lineage>
</organism>
<proteinExistence type="predicted"/>
<dbReference type="STRING" id="135739.BTO32_07310"/>
<accession>A0A1V2DUS5</accession>
<dbReference type="InterPro" id="IPR038444">
    <property type="entry name" value="DUF465_sf"/>
</dbReference>
<evidence type="ECO:0000313" key="2">
    <source>
        <dbReference type="Proteomes" id="UP000189339"/>
    </source>
</evidence>
<evidence type="ECO:0008006" key="3">
    <source>
        <dbReference type="Google" id="ProtNLM"/>
    </source>
</evidence>